<name>A0A7K0FYS9_9SPHI</name>
<keyword evidence="1" id="KW-0813">Transport</keyword>
<protein>
    <recommendedName>
        <fullName evidence="4">TonB-dependent receptor plug domain-containing protein</fullName>
    </recommendedName>
</protein>
<keyword evidence="1" id="KW-1134">Transmembrane beta strand</keyword>
<dbReference type="InterPro" id="IPR037066">
    <property type="entry name" value="Plug_dom_sf"/>
</dbReference>
<evidence type="ECO:0000313" key="3">
    <source>
        <dbReference type="Proteomes" id="UP000487757"/>
    </source>
</evidence>
<dbReference type="OrthoDB" id="7432683at2"/>
<evidence type="ECO:0008006" key="4">
    <source>
        <dbReference type="Google" id="ProtNLM"/>
    </source>
</evidence>
<comment type="similarity">
    <text evidence="1">Belongs to the TonB-dependent receptor family.</text>
</comment>
<evidence type="ECO:0000256" key="1">
    <source>
        <dbReference type="PROSITE-ProRule" id="PRU01360"/>
    </source>
</evidence>
<keyword evidence="1" id="KW-0998">Cell outer membrane</keyword>
<comment type="subcellular location">
    <subcellularLocation>
        <location evidence="1">Cell outer membrane</location>
        <topology evidence="1">Multi-pass membrane protein</topology>
    </subcellularLocation>
</comment>
<gene>
    <name evidence="2" type="ORF">GJU39_09690</name>
</gene>
<accession>A0A7K0FYS9</accession>
<keyword evidence="3" id="KW-1185">Reference proteome</keyword>
<dbReference type="InterPro" id="IPR008969">
    <property type="entry name" value="CarboxyPept-like_regulatory"/>
</dbReference>
<dbReference type="Proteomes" id="UP000487757">
    <property type="component" value="Unassembled WGS sequence"/>
</dbReference>
<proteinExistence type="inferred from homology"/>
<dbReference type="AlphaFoldDB" id="A0A7K0FYS9"/>
<keyword evidence="1" id="KW-0812">Transmembrane</keyword>
<reference evidence="2 3" key="1">
    <citation type="submission" date="2019-11" db="EMBL/GenBank/DDBJ databases">
        <title>Pedobacter petrophilus genome.</title>
        <authorList>
            <person name="Feldbauer M.J."/>
            <person name="Newman J.D."/>
        </authorList>
    </citation>
    <scope>NUCLEOTIDE SEQUENCE [LARGE SCALE GENOMIC DNA]</scope>
    <source>
        <strain evidence="2 3">LMG 29686</strain>
    </source>
</reference>
<keyword evidence="1" id="KW-0472">Membrane</keyword>
<dbReference type="PROSITE" id="PS52016">
    <property type="entry name" value="TONB_DEPENDENT_REC_3"/>
    <property type="match status" value="1"/>
</dbReference>
<dbReference type="InterPro" id="IPR039426">
    <property type="entry name" value="TonB-dep_rcpt-like"/>
</dbReference>
<sequence length="287" mass="31649">MKKLQLMLTKPCTQQWSEIEKENGEHFCNKCEKSIVDLTGKSDEELFHFFQHKTSEVCGRLLSSQLNRNLALPSTNNWYWMMPVALAAVMISSAQAQNAKSPVIRSDQAPKMLPSSRESSSVVPPLNTILNGSVVDDLKGIALVGVKLRKKGFENVLAITDSAGRFEFRINDHDTLSTYTFLLPGFSPAEAGLSDSMVIRLKKVTHVMLGGVSFISNSRQPLYILSSGNISCTIDPVRLSQISPDWIEKIDILEDAEAAALYGAKDANGVIVIGIKKAFKKKINFSN</sequence>
<evidence type="ECO:0000313" key="2">
    <source>
        <dbReference type="EMBL" id="MRX76360.1"/>
    </source>
</evidence>
<comment type="caution">
    <text evidence="2">The sequence shown here is derived from an EMBL/GenBank/DDBJ whole genome shotgun (WGS) entry which is preliminary data.</text>
</comment>
<organism evidence="2 3">
    <name type="scientific">Pedobacter petrophilus</name>
    <dbReference type="NCBI Taxonomy" id="1908241"/>
    <lineage>
        <taxon>Bacteria</taxon>
        <taxon>Pseudomonadati</taxon>
        <taxon>Bacteroidota</taxon>
        <taxon>Sphingobacteriia</taxon>
        <taxon>Sphingobacteriales</taxon>
        <taxon>Sphingobacteriaceae</taxon>
        <taxon>Pedobacter</taxon>
    </lineage>
</organism>
<dbReference type="SUPFAM" id="SSF49464">
    <property type="entry name" value="Carboxypeptidase regulatory domain-like"/>
    <property type="match status" value="1"/>
</dbReference>
<dbReference type="GO" id="GO:0009279">
    <property type="term" value="C:cell outer membrane"/>
    <property type="evidence" value="ECO:0007669"/>
    <property type="project" value="UniProtKB-SubCell"/>
</dbReference>
<dbReference type="EMBL" id="WKKH01000012">
    <property type="protein sequence ID" value="MRX76360.1"/>
    <property type="molecule type" value="Genomic_DNA"/>
</dbReference>
<dbReference type="Gene3D" id="2.170.130.10">
    <property type="entry name" value="TonB-dependent receptor, plug domain"/>
    <property type="match status" value="1"/>
</dbReference>
<dbReference type="SUPFAM" id="SSF56935">
    <property type="entry name" value="Porins"/>
    <property type="match status" value="1"/>
</dbReference>
<dbReference type="RefSeq" id="WP_154280593.1">
    <property type="nucleotide sequence ID" value="NZ_JBHUJQ010000001.1"/>
</dbReference>